<dbReference type="Pfam" id="PF13505">
    <property type="entry name" value="OMP_b-brl"/>
    <property type="match status" value="1"/>
</dbReference>
<reference evidence="4" key="1">
    <citation type="submission" date="2016-10" db="EMBL/GenBank/DDBJ databases">
        <authorList>
            <person name="Varghese N."/>
            <person name="Submissions S."/>
        </authorList>
    </citation>
    <scope>NUCLEOTIDE SEQUENCE [LARGE SCALE GENOMIC DNA]</scope>
    <source>
        <strain evidence="4">DSM 23317</strain>
    </source>
</reference>
<dbReference type="InterPro" id="IPR011250">
    <property type="entry name" value="OMP/PagP_B-barrel"/>
</dbReference>
<feature type="domain" description="Outer membrane protein beta-barrel" evidence="2">
    <location>
        <begin position="17"/>
        <end position="214"/>
    </location>
</feature>
<dbReference type="RefSeq" id="WP_090367257.1">
    <property type="nucleotide sequence ID" value="NZ_FNEM01000017.1"/>
</dbReference>
<dbReference type="Proteomes" id="UP000199527">
    <property type="component" value="Unassembled WGS sequence"/>
</dbReference>
<dbReference type="Gene3D" id="2.40.160.20">
    <property type="match status" value="1"/>
</dbReference>
<evidence type="ECO:0000256" key="1">
    <source>
        <dbReference type="ARBA" id="ARBA00022729"/>
    </source>
</evidence>
<organism evidence="3 4">
    <name type="scientific">Ferrimonas sediminum</name>
    <dbReference type="NCBI Taxonomy" id="718193"/>
    <lineage>
        <taxon>Bacteria</taxon>
        <taxon>Pseudomonadati</taxon>
        <taxon>Pseudomonadota</taxon>
        <taxon>Gammaproteobacteria</taxon>
        <taxon>Alteromonadales</taxon>
        <taxon>Ferrimonadaceae</taxon>
        <taxon>Ferrimonas</taxon>
    </lineage>
</organism>
<protein>
    <submittedName>
        <fullName evidence="3">Opacity protein</fullName>
    </submittedName>
</protein>
<evidence type="ECO:0000259" key="2">
    <source>
        <dbReference type="Pfam" id="PF13505"/>
    </source>
</evidence>
<evidence type="ECO:0000313" key="3">
    <source>
        <dbReference type="EMBL" id="SDJ99432.1"/>
    </source>
</evidence>
<dbReference type="SUPFAM" id="SSF56925">
    <property type="entry name" value="OMPA-like"/>
    <property type="match status" value="1"/>
</dbReference>
<proteinExistence type="predicted"/>
<keyword evidence="1" id="KW-0732">Signal</keyword>
<gene>
    <name evidence="3" type="ORF">SAMN04488540_1179</name>
</gene>
<name>A0A1G8Y9A2_9GAMM</name>
<dbReference type="EMBL" id="FNEM01000017">
    <property type="protein sequence ID" value="SDJ99432.1"/>
    <property type="molecule type" value="Genomic_DNA"/>
</dbReference>
<dbReference type="InterPro" id="IPR027385">
    <property type="entry name" value="Beta-barrel_OMP"/>
</dbReference>
<keyword evidence="4" id="KW-1185">Reference proteome</keyword>
<dbReference type="AlphaFoldDB" id="A0A1G8Y9A2"/>
<dbReference type="OrthoDB" id="7620169at2"/>
<accession>A0A1G8Y9A2</accession>
<evidence type="ECO:0000313" key="4">
    <source>
        <dbReference type="Proteomes" id="UP000199527"/>
    </source>
</evidence>
<sequence length="217" mass="23840">MENHNKSFLVAIALPLVSAMLFVPVRASADESPWSFTVGVGAVTSDLQAGAINDELAALGHQVSVYDIDDDRTGFSAWVGYQWRKNLRFEVGYLDYGDITLSASGQAADPEVFKRDLADTLPLSGHGVAVTVRPGYDLTERLAVYGRVGPFFWKGNRDVEGLPSIDDSDDGVDWLIGAGVEWRFAPSWAIGLGWDRGHFDSDESDMFSLSVTYRQRD</sequence>